<dbReference type="AlphaFoldDB" id="A0A4Z2I5U6"/>
<dbReference type="EMBL" id="SRLO01000125">
    <property type="protein sequence ID" value="TNN73397.1"/>
    <property type="molecule type" value="Genomic_DNA"/>
</dbReference>
<evidence type="ECO:0000313" key="3">
    <source>
        <dbReference type="Proteomes" id="UP000314294"/>
    </source>
</evidence>
<sequence length="136" mass="15373">MALKANRDLVLCEEEPNTEEPEEEELSCSLLFVAFVLVLLEVILHQFLKRAVYMSGLKKELEYPSHRKMLFQMGGMSQEHSGTMSSVMKKGIQQSTNTPIKMPTISAAFFSFCSRHVSPSVWKVTVAWRTVNTICG</sequence>
<gene>
    <name evidence="2" type="ORF">EYF80_016351</name>
</gene>
<keyword evidence="1" id="KW-1133">Transmembrane helix</keyword>
<proteinExistence type="predicted"/>
<accession>A0A4Z2I5U6</accession>
<protein>
    <submittedName>
        <fullName evidence="2">Uncharacterized protein</fullName>
    </submittedName>
</protein>
<evidence type="ECO:0000313" key="2">
    <source>
        <dbReference type="EMBL" id="TNN73397.1"/>
    </source>
</evidence>
<name>A0A4Z2I5U6_9TELE</name>
<feature type="transmembrane region" description="Helical" evidence="1">
    <location>
        <begin position="29"/>
        <end position="48"/>
    </location>
</feature>
<dbReference type="OrthoDB" id="10408427at2759"/>
<comment type="caution">
    <text evidence="2">The sequence shown here is derived from an EMBL/GenBank/DDBJ whole genome shotgun (WGS) entry which is preliminary data.</text>
</comment>
<evidence type="ECO:0000256" key="1">
    <source>
        <dbReference type="SAM" id="Phobius"/>
    </source>
</evidence>
<keyword evidence="3" id="KW-1185">Reference proteome</keyword>
<dbReference type="Proteomes" id="UP000314294">
    <property type="component" value="Unassembled WGS sequence"/>
</dbReference>
<organism evidence="2 3">
    <name type="scientific">Liparis tanakae</name>
    <name type="common">Tanaka's snailfish</name>
    <dbReference type="NCBI Taxonomy" id="230148"/>
    <lineage>
        <taxon>Eukaryota</taxon>
        <taxon>Metazoa</taxon>
        <taxon>Chordata</taxon>
        <taxon>Craniata</taxon>
        <taxon>Vertebrata</taxon>
        <taxon>Euteleostomi</taxon>
        <taxon>Actinopterygii</taxon>
        <taxon>Neopterygii</taxon>
        <taxon>Teleostei</taxon>
        <taxon>Neoteleostei</taxon>
        <taxon>Acanthomorphata</taxon>
        <taxon>Eupercaria</taxon>
        <taxon>Perciformes</taxon>
        <taxon>Cottioidei</taxon>
        <taxon>Cottales</taxon>
        <taxon>Liparidae</taxon>
        <taxon>Liparis</taxon>
    </lineage>
</organism>
<keyword evidence="1" id="KW-0812">Transmembrane</keyword>
<keyword evidence="1" id="KW-0472">Membrane</keyword>
<reference evidence="2 3" key="1">
    <citation type="submission" date="2019-03" db="EMBL/GenBank/DDBJ databases">
        <title>First draft genome of Liparis tanakae, snailfish: a comprehensive survey of snailfish specific genes.</title>
        <authorList>
            <person name="Kim W."/>
            <person name="Song I."/>
            <person name="Jeong J.-H."/>
            <person name="Kim D."/>
            <person name="Kim S."/>
            <person name="Ryu S."/>
            <person name="Song J.Y."/>
            <person name="Lee S.K."/>
        </authorList>
    </citation>
    <scope>NUCLEOTIDE SEQUENCE [LARGE SCALE GENOMIC DNA]</scope>
    <source>
        <tissue evidence="2">Muscle</tissue>
    </source>
</reference>